<accession>A0A2V4V795</accession>
<evidence type="ECO:0000256" key="5">
    <source>
        <dbReference type="ARBA" id="ARBA00023136"/>
    </source>
</evidence>
<organism evidence="8 9">
    <name type="scientific">Paenibacillus barcinonensis</name>
    <dbReference type="NCBI Taxonomy" id="198119"/>
    <lineage>
        <taxon>Bacteria</taxon>
        <taxon>Bacillati</taxon>
        <taxon>Bacillota</taxon>
        <taxon>Bacilli</taxon>
        <taxon>Bacillales</taxon>
        <taxon>Paenibacillaceae</taxon>
        <taxon>Paenibacillus</taxon>
    </lineage>
</organism>
<feature type="transmembrane region" description="Helical" evidence="6">
    <location>
        <begin position="172"/>
        <end position="191"/>
    </location>
</feature>
<feature type="transmembrane region" description="Helical" evidence="6">
    <location>
        <begin position="85"/>
        <end position="110"/>
    </location>
</feature>
<evidence type="ECO:0000256" key="3">
    <source>
        <dbReference type="ARBA" id="ARBA00022692"/>
    </source>
</evidence>
<proteinExistence type="predicted"/>
<evidence type="ECO:0000256" key="2">
    <source>
        <dbReference type="ARBA" id="ARBA00022448"/>
    </source>
</evidence>
<feature type="transmembrane region" description="Helical" evidence="6">
    <location>
        <begin position="288"/>
        <end position="308"/>
    </location>
</feature>
<keyword evidence="2" id="KW-0813">Transport</keyword>
<name>A0A2V4V795_PAEBA</name>
<dbReference type="Gene3D" id="1.20.1250.20">
    <property type="entry name" value="MFS general substrate transporter like domains"/>
    <property type="match status" value="1"/>
</dbReference>
<dbReference type="PANTHER" id="PTHR23531">
    <property type="entry name" value="QUINOLENE RESISTANCE PROTEIN NORA"/>
    <property type="match status" value="1"/>
</dbReference>
<protein>
    <submittedName>
        <fullName evidence="8">Putative MFS family arabinose efflux permease</fullName>
    </submittedName>
</protein>
<feature type="transmembrane region" description="Helical" evidence="6">
    <location>
        <begin position="53"/>
        <end position="73"/>
    </location>
</feature>
<feature type="transmembrane region" description="Helical" evidence="6">
    <location>
        <begin position="224"/>
        <end position="246"/>
    </location>
</feature>
<keyword evidence="3 6" id="KW-0812">Transmembrane</keyword>
<feature type="domain" description="Major facilitator superfamily (MFS) profile" evidence="7">
    <location>
        <begin position="19"/>
        <end position="401"/>
    </location>
</feature>
<evidence type="ECO:0000256" key="6">
    <source>
        <dbReference type="SAM" id="Phobius"/>
    </source>
</evidence>
<evidence type="ECO:0000313" key="9">
    <source>
        <dbReference type="Proteomes" id="UP000247790"/>
    </source>
</evidence>
<dbReference type="AlphaFoldDB" id="A0A2V4V795"/>
<dbReference type="InterPro" id="IPR052714">
    <property type="entry name" value="MFS_Exporter"/>
</dbReference>
<feature type="transmembrane region" description="Helical" evidence="6">
    <location>
        <begin position="21"/>
        <end position="41"/>
    </location>
</feature>
<feature type="transmembrane region" description="Helical" evidence="6">
    <location>
        <begin position="350"/>
        <end position="373"/>
    </location>
</feature>
<dbReference type="GO" id="GO:0005886">
    <property type="term" value="C:plasma membrane"/>
    <property type="evidence" value="ECO:0007669"/>
    <property type="project" value="UniProtKB-SubCell"/>
</dbReference>
<reference evidence="8 9" key="1">
    <citation type="submission" date="2018-06" db="EMBL/GenBank/DDBJ databases">
        <title>Genomic Encyclopedia of Type Strains, Phase III (KMG-III): the genomes of soil and plant-associated and newly described type strains.</title>
        <authorList>
            <person name="Whitman W."/>
        </authorList>
    </citation>
    <scope>NUCLEOTIDE SEQUENCE [LARGE SCALE GENOMIC DNA]</scope>
    <source>
        <strain evidence="8 9">CECT 7022</strain>
    </source>
</reference>
<keyword evidence="4 6" id="KW-1133">Transmembrane helix</keyword>
<feature type="transmembrane region" description="Helical" evidence="6">
    <location>
        <begin position="146"/>
        <end position="166"/>
    </location>
</feature>
<keyword evidence="5 6" id="KW-0472">Membrane</keyword>
<comment type="caution">
    <text evidence="8">The sequence shown here is derived from an EMBL/GenBank/DDBJ whole genome shotgun (WGS) entry which is preliminary data.</text>
</comment>
<comment type="subcellular location">
    <subcellularLocation>
        <location evidence="1">Cell membrane</location>
        <topology evidence="1">Multi-pass membrane protein</topology>
    </subcellularLocation>
</comment>
<dbReference type="InterPro" id="IPR036259">
    <property type="entry name" value="MFS_trans_sf"/>
</dbReference>
<feature type="transmembrane region" description="Helical" evidence="6">
    <location>
        <begin position="314"/>
        <end position="338"/>
    </location>
</feature>
<feature type="transmembrane region" description="Helical" evidence="6">
    <location>
        <begin position="379"/>
        <end position="397"/>
    </location>
</feature>
<feature type="transmembrane region" description="Helical" evidence="6">
    <location>
        <begin position="258"/>
        <end position="276"/>
    </location>
</feature>
<dbReference type="CDD" id="cd17489">
    <property type="entry name" value="MFS_YfcJ_like"/>
    <property type="match status" value="1"/>
</dbReference>
<evidence type="ECO:0000256" key="4">
    <source>
        <dbReference type="ARBA" id="ARBA00022989"/>
    </source>
</evidence>
<dbReference type="EMBL" id="QJSW01000009">
    <property type="protein sequence ID" value="PYE48285.1"/>
    <property type="molecule type" value="Genomic_DNA"/>
</dbReference>
<dbReference type="GO" id="GO:0022857">
    <property type="term" value="F:transmembrane transporter activity"/>
    <property type="evidence" value="ECO:0007669"/>
    <property type="project" value="InterPro"/>
</dbReference>
<gene>
    <name evidence="8" type="ORF">DFQ00_109139</name>
</gene>
<sequence>MTVLRGGGVIVVNGAMSWPFLRLYILVLLYFSANAILNVIIPLQGAFLGANSTTIGVIMGAYMFTTMFFRPWAGKMIQKHGPIKILRIILIINGLALILYTFTGLGGYLVARMMQGVSTAFFSMALQMGIIDALPEKDRSQGISYYSLFSYIPGIVGPVLALALWQTGGMDYFTVVLIGIAVCTGIFGYTAKMEKNKEQLQPEDTSAQQLGMWQSFAQLVRNPLLFRSSLLMLSASVVFGAITTFIPLYAGQIKGGNAGVYLMLQAGTVVLARIVLRKRIPSDGRWHSPFMMATMLLLAVAAQCVSFSVTGGMIFFYVGAVLMGIAQAILYPTLTTYLSFVLPKLNRNVLMGLFIATADLGISLGGVIMGPIADISSYSFMYMICAILGAVMMFFAYERRTTPAVNS</sequence>
<dbReference type="Proteomes" id="UP000247790">
    <property type="component" value="Unassembled WGS sequence"/>
</dbReference>
<evidence type="ECO:0000256" key="1">
    <source>
        <dbReference type="ARBA" id="ARBA00004651"/>
    </source>
</evidence>
<dbReference type="PANTHER" id="PTHR23531:SF2">
    <property type="entry name" value="PERMEASE"/>
    <property type="match status" value="1"/>
</dbReference>
<evidence type="ECO:0000259" key="7">
    <source>
        <dbReference type="PROSITE" id="PS50850"/>
    </source>
</evidence>
<dbReference type="Pfam" id="PF07690">
    <property type="entry name" value="MFS_1"/>
    <property type="match status" value="2"/>
</dbReference>
<dbReference type="PROSITE" id="PS50850">
    <property type="entry name" value="MFS"/>
    <property type="match status" value="1"/>
</dbReference>
<dbReference type="InterPro" id="IPR020846">
    <property type="entry name" value="MFS_dom"/>
</dbReference>
<evidence type="ECO:0000313" key="8">
    <source>
        <dbReference type="EMBL" id="PYE48285.1"/>
    </source>
</evidence>
<dbReference type="SUPFAM" id="SSF103473">
    <property type="entry name" value="MFS general substrate transporter"/>
    <property type="match status" value="1"/>
</dbReference>
<dbReference type="InterPro" id="IPR011701">
    <property type="entry name" value="MFS"/>
</dbReference>
<dbReference type="NCBIfam" id="NF047574">
    <property type="entry name" value="opine_export_Sa"/>
    <property type="match status" value="1"/>
</dbReference>